<evidence type="ECO:0000313" key="11">
    <source>
        <dbReference type="Proteomes" id="UP000625804"/>
    </source>
</evidence>
<evidence type="ECO:0000259" key="8">
    <source>
        <dbReference type="PROSITE" id="PS50110"/>
    </source>
</evidence>
<reference evidence="10" key="1">
    <citation type="submission" date="2020-06" db="EMBL/GenBank/DDBJ databases">
        <title>A novel thermopfilic bacterium from Erzurum, Turkey.</title>
        <authorList>
            <person name="Adiguzel A."/>
            <person name="Ay H."/>
            <person name="Baltaci M.O."/>
        </authorList>
    </citation>
    <scope>NUCLEOTIDE SEQUENCE</scope>
    <source>
        <strain evidence="10">P2</strain>
    </source>
</reference>
<accession>A0A8J8GBR0</accession>
<evidence type="ECO:0000313" key="10">
    <source>
        <dbReference type="EMBL" id="NSL50502.1"/>
    </source>
</evidence>
<dbReference type="Gene3D" id="1.10.10.10">
    <property type="entry name" value="Winged helix-like DNA-binding domain superfamily/Winged helix DNA-binding domain"/>
    <property type="match status" value="1"/>
</dbReference>
<evidence type="ECO:0000256" key="7">
    <source>
        <dbReference type="PROSITE-ProRule" id="PRU01091"/>
    </source>
</evidence>
<keyword evidence="5" id="KW-0804">Transcription</keyword>
<dbReference type="PROSITE" id="PS50110">
    <property type="entry name" value="RESPONSE_REGULATORY"/>
    <property type="match status" value="1"/>
</dbReference>
<evidence type="ECO:0000256" key="3">
    <source>
        <dbReference type="ARBA" id="ARBA00023015"/>
    </source>
</evidence>
<keyword evidence="4 7" id="KW-0238">DNA-binding</keyword>
<dbReference type="PANTHER" id="PTHR48111">
    <property type="entry name" value="REGULATOR OF RPOS"/>
    <property type="match status" value="1"/>
</dbReference>
<dbReference type="CDD" id="cd17574">
    <property type="entry name" value="REC_OmpR"/>
    <property type="match status" value="1"/>
</dbReference>
<evidence type="ECO:0000256" key="4">
    <source>
        <dbReference type="ARBA" id="ARBA00023125"/>
    </source>
</evidence>
<comment type="caution">
    <text evidence="10">The sequence shown here is derived from an EMBL/GenBank/DDBJ whole genome shotgun (WGS) entry which is preliminary data.</text>
</comment>
<feature type="modified residue" description="4-aspartylphosphate" evidence="6">
    <location>
        <position position="52"/>
    </location>
</feature>
<evidence type="ECO:0000256" key="2">
    <source>
        <dbReference type="ARBA" id="ARBA00023012"/>
    </source>
</evidence>
<sequence length="221" mass="25620">MKKLLLVDDEVRMLQLLKLYLEPHGFECMTKTSGKEAIKYLMDHKVDLVLLDIMMPEMDGWETAKNIRSFSKVPIIMLTARDQSSDMIKGLGIGADDYITKPFEEEILLARIKALLRRVSPPSKIEENGLIWNEGSHELTYNGEEINLTPKEFEMIGLLIKNKKTVFSREKLIEIIWGLNSNTEERTVDSHIRNIRDKCRKAGFPIEEHLKTVWGLGYKWE</sequence>
<dbReference type="GO" id="GO:0032993">
    <property type="term" value="C:protein-DNA complex"/>
    <property type="evidence" value="ECO:0007669"/>
    <property type="project" value="TreeGrafter"/>
</dbReference>
<dbReference type="PANTHER" id="PTHR48111:SF73">
    <property type="entry name" value="ALKALINE PHOSPHATASE SYNTHESIS TRANSCRIPTIONAL REGULATORY PROTEIN PHOP"/>
    <property type="match status" value="1"/>
</dbReference>
<dbReference type="SUPFAM" id="SSF52172">
    <property type="entry name" value="CheY-like"/>
    <property type="match status" value="1"/>
</dbReference>
<dbReference type="Proteomes" id="UP000625804">
    <property type="component" value="Unassembled WGS sequence"/>
</dbReference>
<keyword evidence="2" id="KW-0902">Two-component regulatory system</keyword>
<proteinExistence type="predicted"/>
<dbReference type="GO" id="GO:0006355">
    <property type="term" value="P:regulation of DNA-templated transcription"/>
    <property type="evidence" value="ECO:0007669"/>
    <property type="project" value="InterPro"/>
</dbReference>
<feature type="domain" description="Response regulatory" evidence="8">
    <location>
        <begin position="3"/>
        <end position="116"/>
    </location>
</feature>
<dbReference type="RefSeq" id="WP_173729711.1">
    <property type="nucleotide sequence ID" value="NZ_JABTTE010000002.1"/>
</dbReference>
<dbReference type="Pfam" id="PF00486">
    <property type="entry name" value="Trans_reg_C"/>
    <property type="match status" value="1"/>
</dbReference>
<dbReference type="AlphaFoldDB" id="A0A8J8GBR0"/>
<dbReference type="InterPro" id="IPR001867">
    <property type="entry name" value="OmpR/PhoB-type_DNA-bd"/>
</dbReference>
<keyword evidence="1 6" id="KW-0597">Phosphoprotein</keyword>
<dbReference type="Gene3D" id="6.10.250.690">
    <property type="match status" value="1"/>
</dbReference>
<dbReference type="PROSITE" id="PS51755">
    <property type="entry name" value="OMPR_PHOB"/>
    <property type="match status" value="1"/>
</dbReference>
<dbReference type="InterPro" id="IPR036388">
    <property type="entry name" value="WH-like_DNA-bd_sf"/>
</dbReference>
<organism evidence="10 11">
    <name type="scientific">Calidifontibacillus erzurumensis</name>
    <dbReference type="NCBI Taxonomy" id="2741433"/>
    <lineage>
        <taxon>Bacteria</taxon>
        <taxon>Bacillati</taxon>
        <taxon>Bacillota</taxon>
        <taxon>Bacilli</taxon>
        <taxon>Bacillales</taxon>
        <taxon>Bacillaceae</taxon>
        <taxon>Calidifontibacillus/Schinkia group</taxon>
        <taxon>Calidifontibacillus</taxon>
    </lineage>
</organism>
<feature type="domain" description="OmpR/PhoB-type" evidence="9">
    <location>
        <begin position="122"/>
        <end position="221"/>
    </location>
</feature>
<evidence type="ECO:0000256" key="6">
    <source>
        <dbReference type="PROSITE-ProRule" id="PRU00169"/>
    </source>
</evidence>
<dbReference type="CDD" id="cd00383">
    <property type="entry name" value="trans_reg_C"/>
    <property type="match status" value="1"/>
</dbReference>
<dbReference type="InterPro" id="IPR039420">
    <property type="entry name" value="WalR-like"/>
</dbReference>
<gene>
    <name evidence="10" type="ORF">HR057_01845</name>
</gene>
<dbReference type="FunFam" id="3.40.50.2300:FF:000001">
    <property type="entry name" value="DNA-binding response regulator PhoB"/>
    <property type="match status" value="1"/>
</dbReference>
<feature type="DNA-binding region" description="OmpR/PhoB-type" evidence="7">
    <location>
        <begin position="122"/>
        <end position="221"/>
    </location>
</feature>
<dbReference type="SMART" id="SM00448">
    <property type="entry name" value="REC"/>
    <property type="match status" value="1"/>
</dbReference>
<dbReference type="InterPro" id="IPR011006">
    <property type="entry name" value="CheY-like_superfamily"/>
</dbReference>
<dbReference type="GO" id="GO:0000156">
    <property type="term" value="F:phosphorelay response regulator activity"/>
    <property type="evidence" value="ECO:0007669"/>
    <property type="project" value="TreeGrafter"/>
</dbReference>
<evidence type="ECO:0000259" key="9">
    <source>
        <dbReference type="PROSITE" id="PS51755"/>
    </source>
</evidence>
<dbReference type="Gene3D" id="3.40.50.2300">
    <property type="match status" value="1"/>
</dbReference>
<dbReference type="EMBL" id="JABTTE010000002">
    <property type="protein sequence ID" value="NSL50502.1"/>
    <property type="molecule type" value="Genomic_DNA"/>
</dbReference>
<name>A0A8J8GBR0_9BACI</name>
<dbReference type="SMART" id="SM00862">
    <property type="entry name" value="Trans_reg_C"/>
    <property type="match status" value="1"/>
</dbReference>
<keyword evidence="11" id="KW-1185">Reference proteome</keyword>
<dbReference type="GO" id="GO:0005829">
    <property type="term" value="C:cytosol"/>
    <property type="evidence" value="ECO:0007669"/>
    <property type="project" value="TreeGrafter"/>
</dbReference>
<evidence type="ECO:0000256" key="1">
    <source>
        <dbReference type="ARBA" id="ARBA00022553"/>
    </source>
</evidence>
<dbReference type="Pfam" id="PF00072">
    <property type="entry name" value="Response_reg"/>
    <property type="match status" value="1"/>
</dbReference>
<dbReference type="GO" id="GO:0000976">
    <property type="term" value="F:transcription cis-regulatory region binding"/>
    <property type="evidence" value="ECO:0007669"/>
    <property type="project" value="TreeGrafter"/>
</dbReference>
<evidence type="ECO:0000256" key="5">
    <source>
        <dbReference type="ARBA" id="ARBA00023163"/>
    </source>
</evidence>
<dbReference type="InterPro" id="IPR001789">
    <property type="entry name" value="Sig_transdc_resp-reg_receiver"/>
</dbReference>
<keyword evidence="3" id="KW-0805">Transcription regulation</keyword>
<protein>
    <submittedName>
        <fullName evidence="10">Response regulator transcription factor</fullName>
    </submittedName>
</protein>